<feature type="non-terminal residue" evidence="2">
    <location>
        <position position="1"/>
    </location>
</feature>
<reference evidence="2" key="1">
    <citation type="submission" date="2020-11" db="EMBL/GenBank/DDBJ databases">
        <authorList>
            <person name="Whitehead M."/>
        </authorList>
    </citation>
    <scope>NUCLEOTIDE SEQUENCE</scope>
    <source>
        <strain evidence="2">EGII</strain>
    </source>
</reference>
<accession>A0A811USD4</accession>
<evidence type="ECO:0000256" key="1">
    <source>
        <dbReference type="SAM" id="Phobius"/>
    </source>
</evidence>
<name>A0A811USD4_CERCA</name>
<feature type="transmembrane region" description="Helical" evidence="1">
    <location>
        <begin position="156"/>
        <end position="172"/>
    </location>
</feature>
<keyword evidence="1" id="KW-0472">Membrane</keyword>
<evidence type="ECO:0000313" key="3">
    <source>
        <dbReference type="Proteomes" id="UP000606786"/>
    </source>
</evidence>
<keyword evidence="3" id="KW-1185">Reference proteome</keyword>
<dbReference type="AlphaFoldDB" id="A0A811USD4"/>
<dbReference type="SUPFAM" id="SSF141571">
    <property type="entry name" value="Pentapeptide repeat-like"/>
    <property type="match status" value="1"/>
</dbReference>
<keyword evidence="1" id="KW-1133">Transmembrane helix</keyword>
<dbReference type="Proteomes" id="UP000606786">
    <property type="component" value="Unassembled WGS sequence"/>
</dbReference>
<comment type="caution">
    <text evidence="2">The sequence shown here is derived from an EMBL/GenBank/DDBJ whole genome shotgun (WGS) entry which is preliminary data.</text>
</comment>
<protein>
    <submittedName>
        <fullName evidence="2">(Mediterranean fruit fly) hypothetical protein</fullName>
    </submittedName>
</protein>
<feature type="transmembrane region" description="Helical" evidence="1">
    <location>
        <begin position="126"/>
        <end position="149"/>
    </location>
</feature>
<proteinExistence type="predicted"/>
<evidence type="ECO:0000313" key="2">
    <source>
        <dbReference type="EMBL" id="CAD7002069.1"/>
    </source>
</evidence>
<sequence length="181" mass="18485">FSIVNTSNFLAVSLSMNTSIILIMAKETSRAIMGQRNVERKMRYGADGFTYSALGSTISERFCLQPGGGVRYRPQTFISAFSCGPLLRGTLLGGTLLGGTLLGGTLLGGTLLGGTLLGGTLLGGTLLGGTLLGGTLLGGTLLGGTLLGGTLFGSKLLCGTLPLLLLLLRLLVDCCGCCCCR</sequence>
<keyword evidence="1" id="KW-0812">Transmembrane</keyword>
<feature type="transmembrane region" description="Helical" evidence="1">
    <location>
        <begin position="91"/>
        <end position="114"/>
    </location>
</feature>
<dbReference type="EMBL" id="CAJHJT010000023">
    <property type="protein sequence ID" value="CAD7002069.1"/>
    <property type="molecule type" value="Genomic_DNA"/>
</dbReference>
<gene>
    <name evidence="2" type="ORF">CCAP1982_LOCUS10557</name>
</gene>
<organism evidence="2 3">
    <name type="scientific">Ceratitis capitata</name>
    <name type="common">Mediterranean fruit fly</name>
    <name type="synonym">Tephritis capitata</name>
    <dbReference type="NCBI Taxonomy" id="7213"/>
    <lineage>
        <taxon>Eukaryota</taxon>
        <taxon>Metazoa</taxon>
        <taxon>Ecdysozoa</taxon>
        <taxon>Arthropoda</taxon>
        <taxon>Hexapoda</taxon>
        <taxon>Insecta</taxon>
        <taxon>Pterygota</taxon>
        <taxon>Neoptera</taxon>
        <taxon>Endopterygota</taxon>
        <taxon>Diptera</taxon>
        <taxon>Brachycera</taxon>
        <taxon>Muscomorpha</taxon>
        <taxon>Tephritoidea</taxon>
        <taxon>Tephritidae</taxon>
        <taxon>Ceratitis</taxon>
        <taxon>Ceratitis</taxon>
    </lineage>
</organism>